<reference evidence="1" key="2">
    <citation type="submission" date="2025-09" db="UniProtKB">
        <authorList>
            <consortium name="Ensembl"/>
        </authorList>
    </citation>
    <scope>IDENTIFICATION</scope>
</reference>
<dbReference type="GeneTree" id="ENSGT01110000268207"/>
<keyword evidence="2" id="KW-1185">Reference proteome</keyword>
<proteinExistence type="predicted"/>
<accession>A0A8C4Q4U1</accession>
<evidence type="ECO:0000313" key="1">
    <source>
        <dbReference type="Ensembl" id="ENSEBUP00000009873.1"/>
    </source>
</evidence>
<sequence>MNKLAAGRKTRVAGVHLGGEDWNRNGSFVNKPTCGWLHADDKILGPGVSYPVRVSILLSMSWFMMCIPQNTKWSTNTLCLHS</sequence>
<protein>
    <submittedName>
        <fullName evidence="1">Uncharacterized protein</fullName>
    </submittedName>
</protein>
<dbReference type="AlphaFoldDB" id="A0A8C4Q4U1"/>
<dbReference type="Proteomes" id="UP000694388">
    <property type="component" value="Unplaced"/>
</dbReference>
<organism evidence="1 2">
    <name type="scientific">Eptatretus burgeri</name>
    <name type="common">Inshore hagfish</name>
    <dbReference type="NCBI Taxonomy" id="7764"/>
    <lineage>
        <taxon>Eukaryota</taxon>
        <taxon>Metazoa</taxon>
        <taxon>Chordata</taxon>
        <taxon>Craniata</taxon>
        <taxon>Vertebrata</taxon>
        <taxon>Cyclostomata</taxon>
        <taxon>Myxini</taxon>
        <taxon>Myxiniformes</taxon>
        <taxon>Myxinidae</taxon>
        <taxon>Eptatretinae</taxon>
        <taxon>Eptatretus</taxon>
    </lineage>
</organism>
<evidence type="ECO:0000313" key="2">
    <source>
        <dbReference type="Proteomes" id="UP000694388"/>
    </source>
</evidence>
<reference evidence="1" key="1">
    <citation type="submission" date="2025-08" db="UniProtKB">
        <authorList>
            <consortium name="Ensembl"/>
        </authorList>
    </citation>
    <scope>IDENTIFICATION</scope>
</reference>
<name>A0A8C4Q4U1_EPTBU</name>
<dbReference type="Ensembl" id="ENSEBUT00000010404.1">
    <property type="protein sequence ID" value="ENSEBUP00000009873.1"/>
    <property type="gene ID" value="ENSEBUG00000006342.1"/>
</dbReference>